<evidence type="ECO:0008006" key="3">
    <source>
        <dbReference type="Google" id="ProtNLM"/>
    </source>
</evidence>
<dbReference type="InterPro" id="IPR011044">
    <property type="entry name" value="Quino_amine_DH_bsu"/>
</dbReference>
<keyword evidence="2" id="KW-1185">Reference proteome</keyword>
<dbReference type="SUPFAM" id="SSF50969">
    <property type="entry name" value="YVTN repeat-like/Quinoprotein amine dehydrogenase"/>
    <property type="match status" value="1"/>
</dbReference>
<organism evidence="1 2">
    <name type="scientific">Paractinoplanes bogorensis</name>
    <dbReference type="NCBI Taxonomy" id="1610840"/>
    <lineage>
        <taxon>Bacteria</taxon>
        <taxon>Bacillati</taxon>
        <taxon>Actinomycetota</taxon>
        <taxon>Actinomycetes</taxon>
        <taxon>Micromonosporales</taxon>
        <taxon>Micromonosporaceae</taxon>
        <taxon>Paractinoplanes</taxon>
    </lineage>
</organism>
<comment type="caution">
    <text evidence="1">The sequence shown here is derived from an EMBL/GenBank/DDBJ whole genome shotgun (WGS) entry which is preliminary data.</text>
</comment>
<name>A0ABS5Z2D8_9ACTN</name>
<evidence type="ECO:0000313" key="1">
    <source>
        <dbReference type="EMBL" id="MBU2669864.1"/>
    </source>
</evidence>
<evidence type="ECO:0000313" key="2">
    <source>
        <dbReference type="Proteomes" id="UP001519654"/>
    </source>
</evidence>
<proteinExistence type="predicted"/>
<accession>A0ABS5Z2D8</accession>
<gene>
    <name evidence="1" type="ORF">KOI35_40775</name>
</gene>
<protein>
    <recommendedName>
        <fullName evidence="3">WD40 repeat domain-containing protein</fullName>
    </recommendedName>
</protein>
<dbReference type="RefSeq" id="WP_215795008.1">
    <property type="nucleotide sequence ID" value="NZ_JAHKKG010000016.1"/>
</dbReference>
<sequence>MMETVHRVRLDAPVERLVAHPRLALVAGVDVTRPAVYVWDLDLRLVGAVSADADSYGNLPVWERHRQVPELAWHPHEPVLLVAAGGVLSRWTPDGVTTRPAGYRSIAFSPDGGTVWASPARDGGEDAWLASDAVDHDDGVVGTGPRWDTGVAEHPAGGLVLTLASDQGATLGLFARSEDRSMRIRGRALVLDADGYETPVWAPDGRRFAVRGNSYVQSLDVYSFPGLERQLALTLREPAPASTPPDWTEFALDWLRRDIAFGHDPDVLWIGTPEGALLALDLAAGTVTAHPVGDAGVTALARTASGQLVVADRDGCVALLSVPGVPVAPDSDGVAAFITGTEPIDATGYLWDELELTDGVRTWRDDDLDRVVEADDDDPTWLRLQAAINQFGRGRAEHP</sequence>
<dbReference type="Proteomes" id="UP001519654">
    <property type="component" value="Unassembled WGS sequence"/>
</dbReference>
<reference evidence="1 2" key="1">
    <citation type="submission" date="2021-06" db="EMBL/GenBank/DDBJ databases">
        <title>Actinoplanes lichenicola sp. nov., and Actinoplanes ovalisporus sp. nov., isolated from lichen in Thailand.</title>
        <authorList>
            <person name="Saeng-In P."/>
            <person name="Kanchanasin P."/>
            <person name="Yuki M."/>
            <person name="Kudo T."/>
            <person name="Ohkuma M."/>
            <person name="Phongsopitanun W."/>
            <person name="Tanasupawat S."/>
        </authorList>
    </citation>
    <scope>NUCLEOTIDE SEQUENCE [LARGE SCALE GENOMIC DNA]</scope>
    <source>
        <strain evidence="1 2">NBRC 110975</strain>
    </source>
</reference>
<dbReference type="EMBL" id="JAHKKG010000016">
    <property type="protein sequence ID" value="MBU2669864.1"/>
    <property type="molecule type" value="Genomic_DNA"/>
</dbReference>